<keyword evidence="6 11" id="KW-0680">Restriction system</keyword>
<dbReference type="PANTHER" id="PTHR30195">
    <property type="entry name" value="TYPE I SITE-SPECIFIC DEOXYRIBONUCLEASE PROTEIN SUBUNIT M AND R"/>
    <property type="match status" value="1"/>
</dbReference>
<feature type="domain" description="Helicase ATP-binding" evidence="12">
    <location>
        <begin position="349"/>
        <end position="512"/>
    </location>
</feature>
<evidence type="ECO:0000259" key="12">
    <source>
        <dbReference type="PROSITE" id="PS51192"/>
    </source>
</evidence>
<evidence type="ECO:0000313" key="13">
    <source>
        <dbReference type="EMBL" id="VEU72662.1"/>
    </source>
</evidence>
<comment type="subunit">
    <text evidence="3 11">The type I restriction/modification system is composed of three polypeptides R, M and S.</text>
</comment>
<protein>
    <recommendedName>
        <fullName evidence="11">Type I restriction enzyme endonuclease subunit</fullName>
        <shortName evidence="11">R protein</shortName>
        <ecNumber evidence="11">3.1.21.3</ecNumber>
    </recommendedName>
</protein>
<dbReference type="PANTHER" id="PTHR30195:SF16">
    <property type="entry name" value="TYPE I RESTRICTION ENZYME ENDONUCLEASE SUBUNIT"/>
    <property type="match status" value="1"/>
</dbReference>
<dbReference type="InterPro" id="IPR051268">
    <property type="entry name" value="Type-I_R_enzyme_R_subunit"/>
</dbReference>
<evidence type="ECO:0000256" key="7">
    <source>
        <dbReference type="ARBA" id="ARBA00022759"/>
    </source>
</evidence>
<keyword evidence="8 11" id="KW-0378">Hydrolase</keyword>
<keyword evidence="4" id="KW-0540">Nuclease</keyword>
<evidence type="ECO:0000313" key="14">
    <source>
        <dbReference type="Proteomes" id="UP000289862"/>
    </source>
</evidence>
<dbReference type="InterPro" id="IPR055180">
    <property type="entry name" value="HsdR_RecA-like_helicase_dom_2"/>
</dbReference>
<dbReference type="EMBL" id="LR215031">
    <property type="protein sequence ID" value="VEU72662.1"/>
    <property type="molecule type" value="Genomic_DNA"/>
</dbReference>
<dbReference type="Gene3D" id="3.90.1570.50">
    <property type="match status" value="2"/>
</dbReference>
<evidence type="ECO:0000256" key="8">
    <source>
        <dbReference type="ARBA" id="ARBA00022801"/>
    </source>
</evidence>
<dbReference type="GO" id="GO:0005524">
    <property type="term" value="F:ATP binding"/>
    <property type="evidence" value="ECO:0007669"/>
    <property type="project" value="UniProtKB-KW"/>
</dbReference>
<evidence type="ECO:0000256" key="11">
    <source>
        <dbReference type="RuleBase" id="RU364115"/>
    </source>
</evidence>
<keyword evidence="9 11" id="KW-0067">ATP-binding</keyword>
<evidence type="ECO:0000256" key="5">
    <source>
        <dbReference type="ARBA" id="ARBA00022741"/>
    </source>
</evidence>
<evidence type="ECO:0000256" key="10">
    <source>
        <dbReference type="ARBA" id="ARBA00023125"/>
    </source>
</evidence>
<evidence type="ECO:0000256" key="9">
    <source>
        <dbReference type="ARBA" id="ARBA00022840"/>
    </source>
</evidence>
<evidence type="ECO:0000256" key="3">
    <source>
        <dbReference type="ARBA" id="ARBA00011296"/>
    </source>
</evidence>
<gene>
    <name evidence="13" type="primary">hsdR</name>
    <name evidence="13" type="ORF">NCTC10186_00128</name>
</gene>
<dbReference type="CDD" id="cd22332">
    <property type="entry name" value="HsdR_N"/>
    <property type="match status" value="1"/>
</dbReference>
<organism evidence="13 14">
    <name type="scientific">Mycoplasmopsis gallopavonis</name>
    <dbReference type="NCBI Taxonomy" id="76629"/>
    <lineage>
        <taxon>Bacteria</taxon>
        <taxon>Bacillati</taxon>
        <taxon>Mycoplasmatota</taxon>
        <taxon>Mycoplasmoidales</taxon>
        <taxon>Metamycoplasmataceae</taxon>
        <taxon>Mycoplasmopsis</taxon>
    </lineage>
</organism>
<dbReference type="RefSeq" id="WP_119571891.1">
    <property type="nucleotide sequence ID" value="NZ_LR215031.1"/>
</dbReference>
<dbReference type="GO" id="GO:0009035">
    <property type="term" value="F:type I site-specific deoxyribonuclease activity"/>
    <property type="evidence" value="ECO:0007669"/>
    <property type="project" value="UniProtKB-EC"/>
</dbReference>
<dbReference type="GO" id="GO:0009307">
    <property type="term" value="P:DNA restriction-modification system"/>
    <property type="evidence" value="ECO:0007669"/>
    <property type="project" value="UniProtKB-KW"/>
</dbReference>
<comment type="function">
    <text evidence="11">Subunit R is required for both nuclease and ATPase activities, but not for modification.</text>
</comment>
<evidence type="ECO:0000256" key="1">
    <source>
        <dbReference type="ARBA" id="ARBA00000851"/>
    </source>
</evidence>
<keyword evidence="14" id="KW-1185">Reference proteome</keyword>
<comment type="catalytic activity">
    <reaction evidence="1 11">
        <text>Endonucleolytic cleavage of DNA to give random double-stranded fragments with terminal 5'-phosphates, ATP is simultaneously hydrolyzed.</text>
        <dbReference type="EC" id="3.1.21.3"/>
    </reaction>
</comment>
<dbReference type="CDD" id="cd18800">
    <property type="entry name" value="SF2_C_EcoR124I-like"/>
    <property type="match status" value="1"/>
</dbReference>
<dbReference type="InterPro" id="IPR027417">
    <property type="entry name" value="P-loop_NTPase"/>
</dbReference>
<comment type="similarity">
    <text evidence="2 11">Belongs to the HsdR family.</text>
</comment>
<sequence>MNLEMLKNLALEIKEKYQTVIEQYSENPNNQAFWSSEEKMENALISELQKNGYEYLVGVDNYQAFLKNLRKQLEKLNNFQFSEHEWERFCSQYLLNKIETSVLATNKFHEDYYYDLLLDSGERKNIYIINRQTKDNWKRLSPNSFQVINQYKVTKGSLNTALRYDVTILINGLPLVHIELKKPSSSINVQNWDQLHEAFNQIARYHTQGFSVKESQLFNFVQIFIVSNGNSTKYFSNSVMERAKSESKDSRKNSITKNNNSEVRSKNKYQGSFQFTTFWTDQKNNKIKNLFDFARTFLKPDTLFNIITKYSIWESKKNLIIMRPYQIAATEKLLEKIQFAIQSKKIDDIQDKDKRLGGYVWHTTGSGKTVTSFKSSQLACQMEGVDKVIFVVDRKDLDHQTVEEFKKFGDHAIEPTKNAYDLEKALKSTEKDKTIVTTIQKMNIILRNNENLDIFKKRVIFIFDECHRSQFGEMNAKIREKFEKHILFGFTGTPIFVDEKDSVATKLKSTEFVFGEKLHSYNIIDAIKDGNVLRFHIIKKSTFSVDENTPDIKVEAVDDKKIIHSPERIEKIVRDIIQNFPILTNNQNREFLELSKQDQNILSKAVNFNQKTKSGFNGILAVQNIDLAKIYYQTFKRIQQEVEPERRLKIAIIYSYAPNGEKQDLFDEENPLNWENLNASDQSFLKQAMKDYGQMFGGTYTINEAKDFANYHTNISKRMKETEIDILIVVNMFLTGFDAKRLNTLWVDKELRKHGLIQAFSRTNRIYNDTKPYGNIVTYRNITKEIEESFSIFANAENGDKEIQIPNYKEITEGYVNFNGEWVEGFFTNWEKLLKEFPSTELALFENNKELENKFSELYSQIYYQQFLLETFVEYKKFKEENKEQSAKYLRLYKDLYERYKTNNIKNKIDPTDYVHFQVDLIENQKTSIESLENLVANFMVEKSIETKASIKKLVDRLLEFESENQPLKEILLRLTEKFNGISSFEINKVEDAIEIIHENVIKKLQDDINNIIHKYSLIKENTWEYIRASFNNSEIETVGEKVSQLRKKKLFGKPQNTFSDFEIIQELAKTIEYYWETLSIEEIEDLYKQEIEQNPQ</sequence>
<dbReference type="InterPro" id="IPR040980">
    <property type="entry name" value="SWI2_SNF2"/>
</dbReference>
<dbReference type="AlphaFoldDB" id="A0A449AYU7"/>
<keyword evidence="7" id="KW-0255">Endonuclease</keyword>
<dbReference type="OrthoDB" id="9758243at2"/>
<dbReference type="InterPro" id="IPR014001">
    <property type="entry name" value="Helicase_ATP-bd"/>
</dbReference>
<keyword evidence="10 11" id="KW-0238">DNA-binding</keyword>
<evidence type="ECO:0000256" key="6">
    <source>
        <dbReference type="ARBA" id="ARBA00022747"/>
    </source>
</evidence>
<dbReference type="Pfam" id="PF22679">
    <property type="entry name" value="T1R_D3-like"/>
    <property type="match status" value="1"/>
</dbReference>
<dbReference type="GO" id="GO:0003677">
    <property type="term" value="F:DNA binding"/>
    <property type="evidence" value="ECO:0007669"/>
    <property type="project" value="UniProtKB-KW"/>
</dbReference>
<proteinExistence type="inferred from homology"/>
<dbReference type="Proteomes" id="UP000289862">
    <property type="component" value="Chromosome"/>
</dbReference>
<keyword evidence="5 11" id="KW-0547">Nucleotide-binding</keyword>
<accession>A0A449AYU7</accession>
<dbReference type="NCBIfam" id="TIGR00348">
    <property type="entry name" value="hsdR"/>
    <property type="match status" value="1"/>
</dbReference>
<dbReference type="SUPFAM" id="SSF52540">
    <property type="entry name" value="P-loop containing nucleoside triphosphate hydrolases"/>
    <property type="match status" value="1"/>
</dbReference>
<dbReference type="KEGG" id="mgal:NCTC10186_00128"/>
<dbReference type="REBASE" id="298865">
    <property type="entry name" value="Mga10186ORF128P"/>
</dbReference>
<dbReference type="PROSITE" id="PS51192">
    <property type="entry name" value="HELICASE_ATP_BIND_1"/>
    <property type="match status" value="1"/>
</dbReference>
<dbReference type="SMART" id="SM00487">
    <property type="entry name" value="DEXDc"/>
    <property type="match status" value="1"/>
</dbReference>
<dbReference type="InterPro" id="IPR007409">
    <property type="entry name" value="Restrct_endonuc_type1_HsdR_N"/>
</dbReference>
<evidence type="ECO:0000256" key="2">
    <source>
        <dbReference type="ARBA" id="ARBA00008598"/>
    </source>
</evidence>
<name>A0A449AYU7_9BACT</name>
<dbReference type="EC" id="3.1.21.3" evidence="11"/>
<dbReference type="InterPro" id="IPR004473">
    <property type="entry name" value="Restrct_endonuc_typeI_HsdR"/>
</dbReference>
<evidence type="ECO:0000256" key="4">
    <source>
        <dbReference type="ARBA" id="ARBA00022722"/>
    </source>
</evidence>
<reference evidence="13 14" key="1">
    <citation type="submission" date="2019-01" db="EMBL/GenBank/DDBJ databases">
        <authorList>
            <consortium name="Pathogen Informatics"/>
        </authorList>
    </citation>
    <scope>NUCLEOTIDE SEQUENCE [LARGE SCALE GENOMIC DNA]</scope>
    <source>
        <strain evidence="13 14">NCTC10186</strain>
    </source>
</reference>
<dbReference type="Pfam" id="PF04313">
    <property type="entry name" value="HSDR_N"/>
    <property type="match status" value="1"/>
</dbReference>
<dbReference type="Pfam" id="PF18766">
    <property type="entry name" value="SWI2_SNF2"/>
    <property type="match status" value="1"/>
</dbReference>
<dbReference type="Gene3D" id="3.40.50.300">
    <property type="entry name" value="P-loop containing nucleotide triphosphate hydrolases"/>
    <property type="match status" value="2"/>
</dbReference>